<dbReference type="SUPFAM" id="SSF53448">
    <property type="entry name" value="Nucleotide-diphospho-sugar transferases"/>
    <property type="match status" value="1"/>
</dbReference>
<dbReference type="AlphaFoldDB" id="A0A250KMH3"/>
<dbReference type="InterPro" id="IPR013446">
    <property type="entry name" value="G1P_cyt_trans-like"/>
</dbReference>
<protein>
    <submittedName>
        <fullName evidence="2">Glucose-1-phosphate cytidylyltransferase</fullName>
    </submittedName>
</protein>
<dbReference type="GO" id="GO:0047343">
    <property type="term" value="F:glucose-1-phosphate cytidylyltransferase activity"/>
    <property type="evidence" value="ECO:0007669"/>
    <property type="project" value="InterPro"/>
</dbReference>
<dbReference type="EMBL" id="AP017928">
    <property type="protein sequence ID" value="BBA32754.1"/>
    <property type="molecule type" value="Genomic_DNA"/>
</dbReference>
<organism evidence="2 3">
    <name type="scientific">Methylocaldum marinum</name>
    <dbReference type="NCBI Taxonomy" id="1432792"/>
    <lineage>
        <taxon>Bacteria</taxon>
        <taxon>Pseudomonadati</taxon>
        <taxon>Pseudomonadota</taxon>
        <taxon>Gammaproteobacteria</taxon>
        <taxon>Methylococcales</taxon>
        <taxon>Methylococcaceae</taxon>
        <taxon>Methylocaldum</taxon>
    </lineage>
</organism>
<accession>A0A250KMH3</accession>
<evidence type="ECO:0000259" key="1">
    <source>
        <dbReference type="Pfam" id="PF00483"/>
    </source>
</evidence>
<evidence type="ECO:0000313" key="2">
    <source>
        <dbReference type="EMBL" id="BBA32754.1"/>
    </source>
</evidence>
<dbReference type="Proteomes" id="UP000266313">
    <property type="component" value="Chromosome"/>
</dbReference>
<feature type="domain" description="Nucleotidyl transferase" evidence="1">
    <location>
        <begin position="9"/>
        <end position="190"/>
    </location>
</feature>
<evidence type="ECO:0000313" key="3">
    <source>
        <dbReference type="Proteomes" id="UP000266313"/>
    </source>
</evidence>
<name>A0A250KMH3_9GAMM</name>
<keyword evidence="3" id="KW-1185">Reference proteome</keyword>
<keyword evidence="2" id="KW-0548">Nucleotidyltransferase</keyword>
<dbReference type="InterPro" id="IPR029044">
    <property type="entry name" value="Nucleotide-diphossugar_trans"/>
</dbReference>
<dbReference type="KEGG" id="mmai:sS8_0789"/>
<proteinExistence type="predicted"/>
<keyword evidence="2" id="KW-0808">Transferase</keyword>
<gene>
    <name evidence="2" type="ORF">sS8_0789</name>
</gene>
<reference evidence="2 3" key="1">
    <citation type="submission" date="2016-12" db="EMBL/GenBank/DDBJ databases">
        <title>Genome sequencing of Methylocaldum marinum.</title>
        <authorList>
            <person name="Takeuchi M."/>
            <person name="Kamagata Y."/>
            <person name="Hiraoka S."/>
            <person name="Oshima K."/>
            <person name="Hattori M."/>
            <person name="Iwasaki W."/>
        </authorList>
    </citation>
    <scope>NUCLEOTIDE SEQUENCE [LARGE SCALE GENOMIC DNA]</scope>
    <source>
        <strain evidence="2 3">S8</strain>
    </source>
</reference>
<dbReference type="OrthoDB" id="9788272at2"/>
<dbReference type="Pfam" id="PF00483">
    <property type="entry name" value="NTP_transferase"/>
    <property type="match status" value="1"/>
</dbReference>
<dbReference type="Gene3D" id="3.90.550.10">
    <property type="entry name" value="Spore Coat Polysaccharide Biosynthesis Protein SpsA, Chain A"/>
    <property type="match status" value="1"/>
</dbReference>
<sequence>MVVLVDKLKVVILCGGKGTRSYPFTDYFPKVMMPIDGSPILVHLMRIYAQQGFKNFVLAVGYRKEILYDYFAGRFPEWNVEIVDTGPDSDTGERVFKCRDFVGDTFFATYGDGLGNVNLHELLSQHRAHAGLATMTSVPLRSQYGLVHFGMDGRVNLFEEKPIIADYWINAGFFVFNKECFDEWSGNNLETDILPHFASKSTLYTYRHYGFWKSMDTSKDQQELEKIFAKEGAVWAKIGNND</sequence>
<dbReference type="InterPro" id="IPR005835">
    <property type="entry name" value="NTP_transferase_dom"/>
</dbReference>
<dbReference type="PANTHER" id="PTHR47183:SF1">
    <property type="entry name" value="GLUCOSE-1-PHOSPHATE CYTIDYLYLTRANSFERASE"/>
    <property type="match status" value="1"/>
</dbReference>
<dbReference type="PANTHER" id="PTHR47183">
    <property type="entry name" value="GLUCOSE-1-PHOSPHATE CYTIDYLYLTRANSFERASE-RELATED"/>
    <property type="match status" value="1"/>
</dbReference>